<feature type="transmembrane region" description="Helical" evidence="10">
    <location>
        <begin position="241"/>
        <end position="261"/>
    </location>
</feature>
<evidence type="ECO:0000256" key="9">
    <source>
        <dbReference type="ARBA" id="ARBA00024202"/>
    </source>
</evidence>
<name>A0A1H2TSN9_9FIRM</name>
<feature type="transmembrane region" description="Helical" evidence="10">
    <location>
        <begin position="192"/>
        <end position="210"/>
    </location>
</feature>
<dbReference type="Pfam" id="PF00528">
    <property type="entry name" value="BPD_transp_1"/>
    <property type="match status" value="1"/>
</dbReference>
<proteinExistence type="inferred from homology"/>
<evidence type="ECO:0000256" key="2">
    <source>
        <dbReference type="ARBA" id="ARBA00022448"/>
    </source>
</evidence>
<dbReference type="InterPro" id="IPR000515">
    <property type="entry name" value="MetI-like"/>
</dbReference>
<dbReference type="AlphaFoldDB" id="A0A1H2TSN9"/>
<dbReference type="GO" id="GO:0055085">
    <property type="term" value="P:transmembrane transport"/>
    <property type="evidence" value="ECO:0007669"/>
    <property type="project" value="InterPro"/>
</dbReference>
<keyword evidence="3" id="KW-1003">Cell membrane</keyword>
<evidence type="ECO:0000256" key="1">
    <source>
        <dbReference type="ARBA" id="ARBA00004651"/>
    </source>
</evidence>
<evidence type="ECO:0000256" key="5">
    <source>
        <dbReference type="ARBA" id="ARBA00022856"/>
    </source>
</evidence>
<dbReference type="GO" id="GO:0015833">
    <property type="term" value="P:peptide transport"/>
    <property type="evidence" value="ECO:0007669"/>
    <property type="project" value="UniProtKB-KW"/>
</dbReference>
<dbReference type="PANTHER" id="PTHR43386">
    <property type="entry name" value="OLIGOPEPTIDE TRANSPORT SYSTEM PERMEASE PROTEIN APPC"/>
    <property type="match status" value="1"/>
</dbReference>
<evidence type="ECO:0000256" key="10">
    <source>
        <dbReference type="RuleBase" id="RU363032"/>
    </source>
</evidence>
<evidence type="ECO:0000259" key="11">
    <source>
        <dbReference type="PROSITE" id="PS50928"/>
    </source>
</evidence>
<feature type="transmembrane region" description="Helical" evidence="10">
    <location>
        <begin position="64"/>
        <end position="82"/>
    </location>
</feature>
<comment type="similarity">
    <text evidence="9">Belongs to the binding-protein-dependent transport system permease family. OppBC subfamily.</text>
</comment>
<dbReference type="InterPro" id="IPR035906">
    <property type="entry name" value="MetI-like_sf"/>
</dbReference>
<dbReference type="EMBL" id="FNNG01000002">
    <property type="protein sequence ID" value="SDW46871.1"/>
    <property type="molecule type" value="Genomic_DNA"/>
</dbReference>
<evidence type="ECO:0000256" key="4">
    <source>
        <dbReference type="ARBA" id="ARBA00022692"/>
    </source>
</evidence>
<evidence type="ECO:0000313" key="13">
    <source>
        <dbReference type="Proteomes" id="UP000198828"/>
    </source>
</evidence>
<feature type="domain" description="ABC transmembrane type-1" evidence="11">
    <location>
        <begin position="133"/>
        <end position="319"/>
    </location>
</feature>
<feature type="transmembrane region" description="Helical" evidence="10">
    <location>
        <begin position="166"/>
        <end position="186"/>
    </location>
</feature>
<dbReference type="CDD" id="cd06261">
    <property type="entry name" value="TM_PBP2"/>
    <property type="match status" value="1"/>
</dbReference>
<dbReference type="GO" id="GO:0005886">
    <property type="term" value="C:plasma membrane"/>
    <property type="evidence" value="ECO:0007669"/>
    <property type="project" value="UniProtKB-SubCell"/>
</dbReference>
<dbReference type="RefSeq" id="WP_234949820.1">
    <property type="nucleotide sequence ID" value="NZ_FNNG01000002.1"/>
</dbReference>
<organism evidence="12 13">
    <name type="scientific">Tepidimicrobium xylanilyticum</name>
    <dbReference type="NCBI Taxonomy" id="1123352"/>
    <lineage>
        <taxon>Bacteria</taxon>
        <taxon>Bacillati</taxon>
        <taxon>Bacillota</taxon>
        <taxon>Tissierellia</taxon>
        <taxon>Tissierellales</taxon>
        <taxon>Tepidimicrobiaceae</taxon>
        <taxon>Tepidimicrobium</taxon>
    </lineage>
</organism>
<evidence type="ECO:0000256" key="6">
    <source>
        <dbReference type="ARBA" id="ARBA00022927"/>
    </source>
</evidence>
<dbReference type="PANTHER" id="PTHR43386:SF24">
    <property type="entry name" value="OLIGOPEPTIDE TRANSPORT SYSTEM PERMEASE PROTEIN AMID"/>
    <property type="match status" value="1"/>
</dbReference>
<sequence length="332" mass="37565">MANSMDNLVNGSVDNTKDTIDDIDESLFEFADFDEIEAEKTGYSNYSYWRSTFQVFMQNKVAKFLLFLMIGLLAFTMIQPYLPGQKSPTKIYIDENTGMQLRNHPPDKEFWFGTNSIGQDLWARIWSGTRTSLLIGFFVGLWEAIIGIIVGTVWGYVRRLESAITGIYNVLNNIPTTILLILLTYIMKPSVFTMIFAMCMTGWLNMARFVRNLIIIIRDREYNLASRCLGTPTRRIITKNLLPYLVSVIMLRMALAIPAAIGYEVFLTYIGLGLPVSIPSLGNLINEGRRVMGVPSLRYQLIFPAAVLSIITISFYVIGNVFADASDPRNHV</sequence>
<keyword evidence="5" id="KW-0571">Peptide transport</keyword>
<accession>A0A1H2TSN9</accession>
<evidence type="ECO:0000256" key="8">
    <source>
        <dbReference type="ARBA" id="ARBA00023136"/>
    </source>
</evidence>
<feature type="transmembrane region" description="Helical" evidence="10">
    <location>
        <begin position="297"/>
        <end position="318"/>
    </location>
</feature>
<evidence type="ECO:0000256" key="7">
    <source>
        <dbReference type="ARBA" id="ARBA00022989"/>
    </source>
</evidence>
<evidence type="ECO:0000313" key="12">
    <source>
        <dbReference type="EMBL" id="SDW46871.1"/>
    </source>
</evidence>
<keyword evidence="13" id="KW-1185">Reference proteome</keyword>
<dbReference type="InterPro" id="IPR050366">
    <property type="entry name" value="BP-dependent_transpt_permease"/>
</dbReference>
<keyword evidence="7 10" id="KW-1133">Transmembrane helix</keyword>
<feature type="transmembrane region" description="Helical" evidence="10">
    <location>
        <begin position="133"/>
        <end position="154"/>
    </location>
</feature>
<dbReference type="GO" id="GO:0015031">
    <property type="term" value="P:protein transport"/>
    <property type="evidence" value="ECO:0007669"/>
    <property type="project" value="UniProtKB-KW"/>
</dbReference>
<reference evidence="12 13" key="1">
    <citation type="submission" date="2016-10" db="EMBL/GenBank/DDBJ databases">
        <authorList>
            <person name="de Groot N.N."/>
        </authorList>
    </citation>
    <scope>NUCLEOTIDE SEQUENCE [LARGE SCALE GENOMIC DNA]</scope>
    <source>
        <strain evidence="12 13">DSM 23310</strain>
    </source>
</reference>
<keyword evidence="8 10" id="KW-0472">Membrane</keyword>
<dbReference type="SUPFAM" id="SSF161098">
    <property type="entry name" value="MetI-like"/>
    <property type="match status" value="1"/>
</dbReference>
<keyword evidence="6" id="KW-0653">Protein transport</keyword>
<protein>
    <submittedName>
        <fullName evidence="12">Oligopeptide transport system permease protein</fullName>
    </submittedName>
</protein>
<keyword evidence="4 10" id="KW-0812">Transmembrane</keyword>
<dbReference type="Gene3D" id="1.10.3720.10">
    <property type="entry name" value="MetI-like"/>
    <property type="match status" value="1"/>
</dbReference>
<comment type="subcellular location">
    <subcellularLocation>
        <location evidence="1 10">Cell membrane</location>
        <topology evidence="1 10">Multi-pass membrane protein</topology>
    </subcellularLocation>
</comment>
<gene>
    <name evidence="12" type="ORF">SAMN05660923_00797</name>
</gene>
<dbReference type="Proteomes" id="UP000198828">
    <property type="component" value="Unassembled WGS sequence"/>
</dbReference>
<dbReference type="PROSITE" id="PS50928">
    <property type="entry name" value="ABC_TM1"/>
    <property type="match status" value="1"/>
</dbReference>
<keyword evidence="2 10" id="KW-0813">Transport</keyword>
<evidence type="ECO:0000256" key="3">
    <source>
        <dbReference type="ARBA" id="ARBA00022475"/>
    </source>
</evidence>